<evidence type="ECO:0000313" key="3">
    <source>
        <dbReference type="Proteomes" id="UP000324222"/>
    </source>
</evidence>
<comment type="caution">
    <text evidence="2">The sequence shown here is derived from an EMBL/GenBank/DDBJ whole genome shotgun (WGS) entry which is preliminary data.</text>
</comment>
<feature type="region of interest" description="Disordered" evidence="1">
    <location>
        <begin position="63"/>
        <end position="90"/>
    </location>
</feature>
<dbReference type="Proteomes" id="UP000324222">
    <property type="component" value="Unassembled WGS sequence"/>
</dbReference>
<dbReference type="AlphaFoldDB" id="A0A5B7H7T3"/>
<accession>A0A5B7H7T3</accession>
<dbReference type="EMBL" id="VSRR010023224">
    <property type="protein sequence ID" value="MPC65327.1"/>
    <property type="molecule type" value="Genomic_DNA"/>
</dbReference>
<gene>
    <name evidence="2" type="ORF">E2C01_059460</name>
</gene>
<feature type="compositionally biased region" description="Basic and acidic residues" evidence="1">
    <location>
        <begin position="76"/>
        <end position="90"/>
    </location>
</feature>
<name>A0A5B7H7T3_PORTR</name>
<sequence>MTCETTTSAEEQGAAANVALYWMNMSQRGTPQERKKVQHRQARQNLNKGKSYHTNERITNLSEGKGCCTNKKDKHLSREKGCSTNERLSK</sequence>
<evidence type="ECO:0000313" key="2">
    <source>
        <dbReference type="EMBL" id="MPC65327.1"/>
    </source>
</evidence>
<proteinExistence type="predicted"/>
<reference evidence="2 3" key="1">
    <citation type="submission" date="2019-05" db="EMBL/GenBank/DDBJ databases">
        <title>Another draft genome of Portunus trituberculatus and its Hox gene families provides insights of decapod evolution.</title>
        <authorList>
            <person name="Jeong J.-H."/>
            <person name="Song I."/>
            <person name="Kim S."/>
            <person name="Choi T."/>
            <person name="Kim D."/>
            <person name="Ryu S."/>
            <person name="Kim W."/>
        </authorList>
    </citation>
    <scope>NUCLEOTIDE SEQUENCE [LARGE SCALE GENOMIC DNA]</scope>
    <source>
        <tissue evidence="2">Muscle</tissue>
    </source>
</reference>
<keyword evidence="3" id="KW-1185">Reference proteome</keyword>
<organism evidence="2 3">
    <name type="scientific">Portunus trituberculatus</name>
    <name type="common">Swimming crab</name>
    <name type="synonym">Neptunus trituberculatus</name>
    <dbReference type="NCBI Taxonomy" id="210409"/>
    <lineage>
        <taxon>Eukaryota</taxon>
        <taxon>Metazoa</taxon>
        <taxon>Ecdysozoa</taxon>
        <taxon>Arthropoda</taxon>
        <taxon>Crustacea</taxon>
        <taxon>Multicrustacea</taxon>
        <taxon>Malacostraca</taxon>
        <taxon>Eumalacostraca</taxon>
        <taxon>Eucarida</taxon>
        <taxon>Decapoda</taxon>
        <taxon>Pleocyemata</taxon>
        <taxon>Brachyura</taxon>
        <taxon>Eubrachyura</taxon>
        <taxon>Portunoidea</taxon>
        <taxon>Portunidae</taxon>
        <taxon>Portuninae</taxon>
        <taxon>Portunus</taxon>
    </lineage>
</organism>
<protein>
    <submittedName>
        <fullName evidence="2">Uncharacterized protein</fullName>
    </submittedName>
</protein>
<evidence type="ECO:0000256" key="1">
    <source>
        <dbReference type="SAM" id="MobiDB-lite"/>
    </source>
</evidence>